<dbReference type="Proteomes" id="UP000772434">
    <property type="component" value="Unassembled WGS sequence"/>
</dbReference>
<dbReference type="EMBL" id="JADNRY010000078">
    <property type="protein sequence ID" value="KAF9067107.1"/>
    <property type="molecule type" value="Genomic_DNA"/>
</dbReference>
<gene>
    <name evidence="1" type="ORF">BDP27DRAFT_1384085</name>
</gene>
<evidence type="ECO:0000313" key="2">
    <source>
        <dbReference type="Proteomes" id="UP000772434"/>
    </source>
</evidence>
<dbReference type="InterPro" id="IPR012337">
    <property type="entry name" value="RNaseH-like_sf"/>
</dbReference>
<dbReference type="Gene3D" id="3.30.420.10">
    <property type="entry name" value="Ribonuclease H-like superfamily/Ribonuclease H"/>
    <property type="match status" value="1"/>
</dbReference>
<proteinExistence type="predicted"/>
<accession>A0A9P5PR98</accession>
<dbReference type="OrthoDB" id="3230070at2759"/>
<dbReference type="SUPFAM" id="SSF53098">
    <property type="entry name" value="Ribonuclease H-like"/>
    <property type="match status" value="1"/>
</dbReference>
<evidence type="ECO:0000313" key="1">
    <source>
        <dbReference type="EMBL" id="KAF9067107.1"/>
    </source>
</evidence>
<keyword evidence="2" id="KW-1185">Reference proteome</keyword>
<sequence>MWYKDKTLSYAAGFASNFSEQNPDITHWQFFSDSAASIQSIFDTSPKSGQLYCSNFYHKMVVFLEADPSHTVEIAWTSSHTGIIGNKRADKLAKAGTELASEVAWNRSQSNVICMNRKCAEMEWQKQWTNWSVFGCFAIANQIPPSLKPTERLKSTKQETHEHILWACPWYAQHRHILQKVSKDVSLSDILGTEKGISALINFLKTTSAFTRDGMKRNPPQEPEQ</sequence>
<dbReference type="InterPro" id="IPR036397">
    <property type="entry name" value="RNaseH_sf"/>
</dbReference>
<name>A0A9P5PR98_9AGAR</name>
<organism evidence="1 2">
    <name type="scientific">Rhodocollybia butyracea</name>
    <dbReference type="NCBI Taxonomy" id="206335"/>
    <lineage>
        <taxon>Eukaryota</taxon>
        <taxon>Fungi</taxon>
        <taxon>Dikarya</taxon>
        <taxon>Basidiomycota</taxon>
        <taxon>Agaricomycotina</taxon>
        <taxon>Agaricomycetes</taxon>
        <taxon>Agaricomycetidae</taxon>
        <taxon>Agaricales</taxon>
        <taxon>Marasmiineae</taxon>
        <taxon>Omphalotaceae</taxon>
        <taxon>Rhodocollybia</taxon>
    </lineage>
</organism>
<comment type="caution">
    <text evidence="1">The sequence shown here is derived from an EMBL/GenBank/DDBJ whole genome shotgun (WGS) entry which is preliminary data.</text>
</comment>
<reference evidence="1" key="1">
    <citation type="submission" date="2020-11" db="EMBL/GenBank/DDBJ databases">
        <authorList>
            <consortium name="DOE Joint Genome Institute"/>
            <person name="Ahrendt S."/>
            <person name="Riley R."/>
            <person name="Andreopoulos W."/>
            <person name="Labutti K."/>
            <person name="Pangilinan J."/>
            <person name="Ruiz-Duenas F.J."/>
            <person name="Barrasa J.M."/>
            <person name="Sanchez-Garcia M."/>
            <person name="Camarero S."/>
            <person name="Miyauchi S."/>
            <person name="Serrano A."/>
            <person name="Linde D."/>
            <person name="Babiker R."/>
            <person name="Drula E."/>
            <person name="Ayuso-Fernandez I."/>
            <person name="Pacheco R."/>
            <person name="Padilla G."/>
            <person name="Ferreira P."/>
            <person name="Barriuso J."/>
            <person name="Kellner H."/>
            <person name="Castanera R."/>
            <person name="Alfaro M."/>
            <person name="Ramirez L."/>
            <person name="Pisabarro A.G."/>
            <person name="Kuo A."/>
            <person name="Tritt A."/>
            <person name="Lipzen A."/>
            <person name="He G."/>
            <person name="Yan M."/>
            <person name="Ng V."/>
            <person name="Cullen D."/>
            <person name="Martin F."/>
            <person name="Rosso M.-N."/>
            <person name="Henrissat B."/>
            <person name="Hibbett D."/>
            <person name="Martinez A.T."/>
            <person name="Grigoriev I.V."/>
        </authorList>
    </citation>
    <scope>NUCLEOTIDE SEQUENCE</scope>
    <source>
        <strain evidence="1">AH 40177</strain>
    </source>
</reference>
<protein>
    <recommendedName>
        <fullName evidence="3">RNase H type-1 domain-containing protein</fullName>
    </recommendedName>
</protein>
<dbReference type="AlphaFoldDB" id="A0A9P5PR98"/>
<dbReference type="GO" id="GO:0003676">
    <property type="term" value="F:nucleic acid binding"/>
    <property type="evidence" value="ECO:0007669"/>
    <property type="project" value="InterPro"/>
</dbReference>
<evidence type="ECO:0008006" key="3">
    <source>
        <dbReference type="Google" id="ProtNLM"/>
    </source>
</evidence>